<dbReference type="PROSITE" id="PS51797">
    <property type="entry name" value="TCTP_3"/>
    <property type="match status" value="1"/>
</dbReference>
<organism evidence="3 4">
    <name type="scientific">Chrysochromulina tobinii</name>
    <dbReference type="NCBI Taxonomy" id="1460289"/>
    <lineage>
        <taxon>Eukaryota</taxon>
        <taxon>Haptista</taxon>
        <taxon>Haptophyta</taxon>
        <taxon>Prymnesiophyceae</taxon>
        <taxon>Prymnesiales</taxon>
        <taxon>Chrysochromulinaceae</taxon>
        <taxon>Chrysochromulina</taxon>
    </lineage>
</organism>
<evidence type="ECO:0000259" key="2">
    <source>
        <dbReference type="PROSITE" id="PS51797"/>
    </source>
</evidence>
<dbReference type="Pfam" id="PF00838">
    <property type="entry name" value="TCTP"/>
    <property type="match status" value="1"/>
</dbReference>
<name>A0A0M0JLD4_9EUKA</name>
<dbReference type="InterPro" id="IPR034737">
    <property type="entry name" value="TCTP"/>
</dbReference>
<sequence>MEAVAPFTDPDTGLVVAPLDKGRALDLIDHLPCVVHLLKEFRMKRVQELPQLNLHLSGSTDASGNVVGMLLSKIDHGRRGVITLDCRLLCVASSREAGEKLARWEIVRALLIPMASIAKATRVVASVNKNDVEAKKLSVSAVSSVNQFRPADAAWLDQTSHCTELRSTAATLRFRGNLLTTNDLAATVPVDIRDLTSHDVCAYARGAMSYAVKNAMATLFNPGAAELEEAARDVRIGATIPSARQGLQLIEYTCVLTGDRLFSSAYPHELVEDGLVYRVRGSMEDGLNTLAIEAFTLPADGELPLRVIDIVRWAGLRRVHLDKPGFVKHWQRYVGALQRHIERAGSGTGEESVAAASSAQARADQLLLRAHTFARKLQQGFDELDFLMSASEAPQGPLIVLHYTDDDPLTPYFYVLADGVVLNAAR</sequence>
<dbReference type="EMBL" id="JWZX01002760">
    <property type="protein sequence ID" value="KOO27127.1"/>
    <property type="molecule type" value="Genomic_DNA"/>
</dbReference>
<accession>A0A0M0JLD4</accession>
<dbReference type="InterPro" id="IPR011057">
    <property type="entry name" value="Mss4-like_sf"/>
</dbReference>
<proteinExistence type="inferred from homology"/>
<dbReference type="Proteomes" id="UP000037460">
    <property type="component" value="Unassembled WGS sequence"/>
</dbReference>
<dbReference type="SUPFAM" id="SSF51316">
    <property type="entry name" value="Mss4-like"/>
    <property type="match status" value="1"/>
</dbReference>
<gene>
    <name evidence="3" type="ORF">Ctob_012461</name>
</gene>
<evidence type="ECO:0000313" key="3">
    <source>
        <dbReference type="EMBL" id="KOO27127.1"/>
    </source>
</evidence>
<comment type="caution">
    <text evidence="3">The sequence shown here is derived from an EMBL/GenBank/DDBJ whole genome shotgun (WGS) entry which is preliminary data.</text>
</comment>
<dbReference type="InterPro" id="IPR011323">
    <property type="entry name" value="Mss4/transl-control_tumour"/>
</dbReference>
<dbReference type="Gene3D" id="2.170.150.10">
    <property type="entry name" value="Metal Binding Protein, Guanine Nucleotide Exchange Factor, Chain A"/>
    <property type="match status" value="1"/>
</dbReference>
<dbReference type="InterPro" id="IPR018105">
    <property type="entry name" value="Translational_control_tumour_p"/>
</dbReference>
<reference evidence="4" key="1">
    <citation type="journal article" date="2015" name="PLoS Genet.">
        <title>Genome Sequence and Transcriptome Analyses of Chrysochromulina tobin: Metabolic Tools for Enhanced Algal Fitness in the Prominent Order Prymnesiales (Haptophyceae).</title>
        <authorList>
            <person name="Hovde B.T."/>
            <person name="Deodato C.R."/>
            <person name="Hunsperger H.M."/>
            <person name="Ryken S.A."/>
            <person name="Yost W."/>
            <person name="Jha R.K."/>
            <person name="Patterson J."/>
            <person name="Monnat R.J. Jr."/>
            <person name="Barlow S.B."/>
            <person name="Starkenburg S.R."/>
            <person name="Cattolico R.A."/>
        </authorList>
    </citation>
    <scope>NUCLEOTIDE SEQUENCE</scope>
    <source>
        <strain evidence="4">CCMP291</strain>
    </source>
</reference>
<evidence type="ECO:0000313" key="4">
    <source>
        <dbReference type="Proteomes" id="UP000037460"/>
    </source>
</evidence>
<dbReference type="AlphaFoldDB" id="A0A0M0JLD4"/>
<protein>
    <recommendedName>
        <fullName evidence="2">TCTP domain-containing protein</fullName>
    </recommendedName>
</protein>
<dbReference type="OrthoDB" id="10248936at2759"/>
<keyword evidence="4" id="KW-1185">Reference proteome</keyword>
<evidence type="ECO:0000256" key="1">
    <source>
        <dbReference type="PROSITE-ProRule" id="PRU01133"/>
    </source>
</evidence>
<comment type="similarity">
    <text evidence="1">Belongs to the TCTP family.</text>
</comment>
<feature type="domain" description="TCTP" evidence="2">
    <location>
        <begin position="249"/>
        <end position="425"/>
    </location>
</feature>